<keyword evidence="4" id="KW-1133">Transmembrane helix</keyword>
<name>A0AAN9CKF1_9TELE</name>
<dbReference type="InterPro" id="IPR011161">
    <property type="entry name" value="MHC_I-like_Ag-recog"/>
</dbReference>
<keyword evidence="4" id="KW-0472">Membrane</keyword>
<comment type="caution">
    <text evidence="6">The sequence shown here is derived from an EMBL/GenBank/DDBJ whole genome shotgun (WGS) entry which is preliminary data.</text>
</comment>
<evidence type="ECO:0000259" key="5">
    <source>
        <dbReference type="PROSITE" id="PS50835"/>
    </source>
</evidence>
<evidence type="ECO:0000256" key="3">
    <source>
        <dbReference type="SAM" id="MobiDB-lite"/>
    </source>
</evidence>
<accession>A0AAN9CKF1</accession>
<dbReference type="PANTHER" id="PTHR16675">
    <property type="entry name" value="MHC CLASS I-RELATED"/>
    <property type="match status" value="1"/>
</dbReference>
<protein>
    <recommendedName>
        <fullName evidence="5">Ig-like domain-containing protein</fullName>
    </recommendedName>
</protein>
<evidence type="ECO:0000313" key="6">
    <source>
        <dbReference type="EMBL" id="KAK7139563.1"/>
    </source>
</evidence>
<feature type="compositionally biased region" description="Basic and acidic residues" evidence="3">
    <location>
        <begin position="462"/>
        <end position="471"/>
    </location>
</feature>
<dbReference type="GO" id="GO:0006955">
    <property type="term" value="P:immune response"/>
    <property type="evidence" value="ECO:0007669"/>
    <property type="project" value="TreeGrafter"/>
</dbReference>
<dbReference type="InterPro" id="IPR050208">
    <property type="entry name" value="MHC_class-I_related"/>
</dbReference>
<dbReference type="Gene3D" id="3.30.500.10">
    <property type="entry name" value="MHC class I-like antigen recognition-like"/>
    <property type="match status" value="1"/>
</dbReference>
<dbReference type="SUPFAM" id="SSF54452">
    <property type="entry name" value="MHC antigen-recognition domain"/>
    <property type="match status" value="1"/>
</dbReference>
<dbReference type="PROSITE" id="PS00290">
    <property type="entry name" value="IG_MHC"/>
    <property type="match status" value="1"/>
</dbReference>
<feature type="region of interest" description="Disordered" evidence="3">
    <location>
        <begin position="371"/>
        <end position="400"/>
    </location>
</feature>
<dbReference type="GO" id="GO:0009897">
    <property type="term" value="C:external side of plasma membrane"/>
    <property type="evidence" value="ECO:0007669"/>
    <property type="project" value="TreeGrafter"/>
</dbReference>
<keyword evidence="4" id="KW-0812">Transmembrane</keyword>
<feature type="region of interest" description="Disordered" evidence="3">
    <location>
        <begin position="427"/>
        <end position="471"/>
    </location>
</feature>
<evidence type="ECO:0000313" key="7">
    <source>
        <dbReference type="Proteomes" id="UP001364617"/>
    </source>
</evidence>
<dbReference type="InterPro" id="IPR036179">
    <property type="entry name" value="Ig-like_dom_sf"/>
</dbReference>
<dbReference type="EMBL" id="JAYKXH010000017">
    <property type="protein sequence ID" value="KAK7139563.1"/>
    <property type="molecule type" value="Genomic_DNA"/>
</dbReference>
<gene>
    <name evidence="6" type="ORF">R3I93_016636</name>
</gene>
<feature type="domain" description="Ig-like" evidence="5">
    <location>
        <begin position="180"/>
        <end position="270"/>
    </location>
</feature>
<dbReference type="PROSITE" id="PS50835">
    <property type="entry name" value="IG_LIKE"/>
    <property type="match status" value="1"/>
</dbReference>
<dbReference type="Proteomes" id="UP001364617">
    <property type="component" value="Unassembled WGS sequence"/>
</dbReference>
<feature type="transmembrane region" description="Helical" evidence="4">
    <location>
        <begin position="276"/>
        <end position="301"/>
    </location>
</feature>
<dbReference type="InterPro" id="IPR003006">
    <property type="entry name" value="Ig/MHC_CS"/>
</dbReference>
<dbReference type="GO" id="GO:0005615">
    <property type="term" value="C:extracellular space"/>
    <property type="evidence" value="ECO:0007669"/>
    <property type="project" value="TreeGrafter"/>
</dbReference>
<dbReference type="SMART" id="SM00407">
    <property type="entry name" value="IGc1"/>
    <property type="match status" value="1"/>
</dbReference>
<dbReference type="InterPro" id="IPR007110">
    <property type="entry name" value="Ig-like_dom"/>
</dbReference>
<organism evidence="6 7">
    <name type="scientific">Phoxinus phoxinus</name>
    <name type="common">Eurasian minnow</name>
    <dbReference type="NCBI Taxonomy" id="58324"/>
    <lineage>
        <taxon>Eukaryota</taxon>
        <taxon>Metazoa</taxon>
        <taxon>Chordata</taxon>
        <taxon>Craniata</taxon>
        <taxon>Vertebrata</taxon>
        <taxon>Euteleostomi</taxon>
        <taxon>Actinopterygii</taxon>
        <taxon>Neopterygii</taxon>
        <taxon>Teleostei</taxon>
        <taxon>Ostariophysi</taxon>
        <taxon>Cypriniformes</taxon>
        <taxon>Leuciscidae</taxon>
        <taxon>Phoxininae</taxon>
        <taxon>Phoxinus</taxon>
    </lineage>
</organism>
<evidence type="ECO:0000256" key="4">
    <source>
        <dbReference type="SAM" id="Phobius"/>
    </source>
</evidence>
<dbReference type="InterPro" id="IPR011162">
    <property type="entry name" value="MHC_I/II-like_Ag-recog"/>
</dbReference>
<dbReference type="AlphaFoldDB" id="A0AAN9CKF1"/>
<evidence type="ECO:0000256" key="1">
    <source>
        <dbReference type="ARBA" id="ARBA00023180"/>
    </source>
</evidence>
<sequence>MHSLHYTYSAVSKPLISGEVYESYYSVELDDTQMSLCNRVNKADFMTQLCEESERLFNESDDLHYKQQWLQSNIKTLMEHERTENSTRDTDLHVLQWRHGCVVERHSNGSVMFLHGFDEYAYDGQTLTFDLSVHWKPLVLDHDILWDRESVSSLERKCVETLTRFTELQREGKIIMESRPRVHTLVKASGSSGPSLLVCLATGFYPEHVQMEIRHDQTPFPDDQLNSEGIRPNADGSFQLKKSLEILPSERSQYQCVVTHQTLTDPLIVSWDEASVLLPVLTGFIVALVVLAIILLVFYLLRKCVKRRSREKQYIDWPLCVGSGISFDREKPSWHSHCNPTVFLDECLDLETWERELGLLEEIRPERCEAALDTDSEEEDPTDPSMEDVHTEEDHDTQSLCETEATPAAARGAMMGSKNISLPNFAMEREDADQNTVTQNALLLPPPRRCRSKNISLPNLTQDRKDSDDSS</sequence>
<feature type="compositionally biased region" description="Basic and acidic residues" evidence="3">
    <location>
        <begin position="387"/>
        <end position="397"/>
    </location>
</feature>
<dbReference type="Pfam" id="PF00129">
    <property type="entry name" value="MHC_I"/>
    <property type="match status" value="1"/>
</dbReference>
<keyword evidence="1" id="KW-0325">Glycoprotein</keyword>
<reference evidence="6 7" key="1">
    <citation type="submission" date="2024-02" db="EMBL/GenBank/DDBJ databases">
        <title>Chromosome-level genome assembly of the Eurasian Minnow (Phoxinus phoxinus).</title>
        <authorList>
            <person name="Oriowo T.O."/>
            <person name="Martin S."/>
            <person name="Stange M."/>
            <person name="Chrysostomakis Y."/>
            <person name="Brown T."/>
            <person name="Winkler S."/>
            <person name="Kukowka S."/>
            <person name="Myers E.W."/>
            <person name="Bohne A."/>
        </authorList>
    </citation>
    <scope>NUCLEOTIDE SEQUENCE [LARGE SCALE GENOMIC DNA]</scope>
    <source>
        <strain evidence="6">ZFMK-TIS-60720</strain>
        <tissue evidence="6">Whole Organism</tissue>
    </source>
</reference>
<proteinExistence type="predicted"/>
<dbReference type="InterPro" id="IPR037055">
    <property type="entry name" value="MHC_I-like_Ag-recog_sf"/>
</dbReference>
<keyword evidence="2" id="KW-0393">Immunoglobulin domain</keyword>
<evidence type="ECO:0000256" key="2">
    <source>
        <dbReference type="ARBA" id="ARBA00023319"/>
    </source>
</evidence>
<dbReference type="PANTHER" id="PTHR16675:SF193">
    <property type="entry name" value="LOC571647 PROTEIN-RELATED"/>
    <property type="match status" value="1"/>
</dbReference>
<dbReference type="Pfam" id="PF07654">
    <property type="entry name" value="C1-set"/>
    <property type="match status" value="1"/>
</dbReference>
<feature type="compositionally biased region" description="Acidic residues" evidence="3">
    <location>
        <begin position="372"/>
        <end position="386"/>
    </location>
</feature>
<keyword evidence="7" id="KW-1185">Reference proteome</keyword>
<dbReference type="SUPFAM" id="SSF48726">
    <property type="entry name" value="Immunoglobulin"/>
    <property type="match status" value="1"/>
</dbReference>
<dbReference type="InterPro" id="IPR013783">
    <property type="entry name" value="Ig-like_fold"/>
</dbReference>
<dbReference type="Gene3D" id="2.60.40.10">
    <property type="entry name" value="Immunoglobulins"/>
    <property type="match status" value="1"/>
</dbReference>
<dbReference type="InterPro" id="IPR003597">
    <property type="entry name" value="Ig_C1-set"/>
</dbReference>